<name>E9GG51_DAPPU</name>
<dbReference type="InParanoid" id="E9GG51"/>
<dbReference type="Proteomes" id="UP000000305">
    <property type="component" value="Unassembled WGS sequence"/>
</dbReference>
<sequence length="120" mass="13461">METTVATRFPLSPLSFLVMGNVRRFGRLDCIYAKVPPANRSKPGRRMRWRIEDDSILDRSIDSNRILRDADTRLLRRDESHDLPSQAAVAAHNTMRFGGITSGLEDNPIELKALTVAAAL</sequence>
<evidence type="ECO:0000313" key="2">
    <source>
        <dbReference type="Proteomes" id="UP000000305"/>
    </source>
</evidence>
<reference evidence="1 2" key="1">
    <citation type="journal article" date="2011" name="Science">
        <title>The ecoresponsive genome of Daphnia pulex.</title>
        <authorList>
            <person name="Colbourne J.K."/>
            <person name="Pfrender M.E."/>
            <person name="Gilbert D."/>
            <person name="Thomas W.K."/>
            <person name="Tucker A."/>
            <person name="Oakley T.H."/>
            <person name="Tokishita S."/>
            <person name="Aerts A."/>
            <person name="Arnold G.J."/>
            <person name="Basu M.K."/>
            <person name="Bauer D.J."/>
            <person name="Caceres C.E."/>
            <person name="Carmel L."/>
            <person name="Casola C."/>
            <person name="Choi J.H."/>
            <person name="Detter J.C."/>
            <person name="Dong Q."/>
            <person name="Dusheyko S."/>
            <person name="Eads B.D."/>
            <person name="Frohlich T."/>
            <person name="Geiler-Samerotte K.A."/>
            <person name="Gerlach D."/>
            <person name="Hatcher P."/>
            <person name="Jogdeo S."/>
            <person name="Krijgsveld J."/>
            <person name="Kriventseva E.V."/>
            <person name="Kultz D."/>
            <person name="Laforsch C."/>
            <person name="Lindquist E."/>
            <person name="Lopez J."/>
            <person name="Manak J.R."/>
            <person name="Muller J."/>
            <person name="Pangilinan J."/>
            <person name="Patwardhan R.P."/>
            <person name="Pitluck S."/>
            <person name="Pritham E.J."/>
            <person name="Rechtsteiner A."/>
            <person name="Rho M."/>
            <person name="Rogozin I.B."/>
            <person name="Sakarya O."/>
            <person name="Salamov A."/>
            <person name="Schaack S."/>
            <person name="Shapiro H."/>
            <person name="Shiga Y."/>
            <person name="Skalitzky C."/>
            <person name="Smith Z."/>
            <person name="Souvorov A."/>
            <person name="Sung W."/>
            <person name="Tang Z."/>
            <person name="Tsuchiya D."/>
            <person name="Tu H."/>
            <person name="Vos H."/>
            <person name="Wang M."/>
            <person name="Wolf Y.I."/>
            <person name="Yamagata H."/>
            <person name="Yamada T."/>
            <person name="Ye Y."/>
            <person name="Shaw J.R."/>
            <person name="Andrews J."/>
            <person name="Crease T.J."/>
            <person name="Tang H."/>
            <person name="Lucas S.M."/>
            <person name="Robertson H.M."/>
            <person name="Bork P."/>
            <person name="Koonin E.V."/>
            <person name="Zdobnov E.M."/>
            <person name="Grigoriev I.V."/>
            <person name="Lynch M."/>
            <person name="Boore J.L."/>
        </authorList>
    </citation>
    <scope>NUCLEOTIDE SEQUENCE [LARGE SCALE GENOMIC DNA]</scope>
</reference>
<gene>
    <name evidence="1" type="ORF">DAPPUDRAFT_242222</name>
</gene>
<dbReference type="KEGG" id="dpx:DAPPUDRAFT_242222"/>
<dbReference type="AlphaFoldDB" id="E9GG51"/>
<proteinExistence type="predicted"/>
<dbReference type="HOGENOM" id="CLU_2051944_0_0_1"/>
<organism evidence="1 2">
    <name type="scientific">Daphnia pulex</name>
    <name type="common">Water flea</name>
    <dbReference type="NCBI Taxonomy" id="6669"/>
    <lineage>
        <taxon>Eukaryota</taxon>
        <taxon>Metazoa</taxon>
        <taxon>Ecdysozoa</taxon>
        <taxon>Arthropoda</taxon>
        <taxon>Crustacea</taxon>
        <taxon>Branchiopoda</taxon>
        <taxon>Diplostraca</taxon>
        <taxon>Cladocera</taxon>
        <taxon>Anomopoda</taxon>
        <taxon>Daphniidae</taxon>
        <taxon>Daphnia</taxon>
    </lineage>
</organism>
<keyword evidence="2" id="KW-1185">Reference proteome</keyword>
<accession>E9GG51</accession>
<evidence type="ECO:0000313" key="1">
    <source>
        <dbReference type="EMBL" id="EFX81338.1"/>
    </source>
</evidence>
<dbReference type="EMBL" id="GL732543">
    <property type="protein sequence ID" value="EFX81338.1"/>
    <property type="molecule type" value="Genomic_DNA"/>
</dbReference>
<protein>
    <submittedName>
        <fullName evidence="1">Uncharacterized protein</fullName>
    </submittedName>
</protein>